<organism evidence="2 3">
    <name type="scientific">Vibrio navarrensis</name>
    <dbReference type="NCBI Taxonomy" id="29495"/>
    <lineage>
        <taxon>Bacteria</taxon>
        <taxon>Pseudomonadati</taxon>
        <taxon>Pseudomonadota</taxon>
        <taxon>Gammaproteobacteria</taxon>
        <taxon>Vibrionales</taxon>
        <taxon>Vibrionaceae</taxon>
        <taxon>Vibrio</taxon>
    </lineage>
</organism>
<evidence type="ECO:0000256" key="1">
    <source>
        <dbReference type="SAM" id="SignalP"/>
    </source>
</evidence>
<dbReference type="Proteomes" id="UP001253463">
    <property type="component" value="Unassembled WGS sequence"/>
</dbReference>
<dbReference type="EMBL" id="ABNSCA010000002">
    <property type="protein sequence ID" value="ELN6931523.1"/>
    <property type="molecule type" value="Genomic_DNA"/>
</dbReference>
<feature type="chain" id="PRO_5042583206" evidence="1">
    <location>
        <begin position="20"/>
        <end position="144"/>
    </location>
</feature>
<accession>A0AAI9G7E3</accession>
<feature type="signal peptide" evidence="1">
    <location>
        <begin position="1"/>
        <end position="19"/>
    </location>
</feature>
<reference evidence="2" key="1">
    <citation type="submission" date="2023-10" db="EMBL/GenBank/DDBJ databases">
        <authorList>
            <consortium name="PulseNet: The National Subtyping Network for Foodborne Disease Surveillance"/>
        </authorList>
    </citation>
    <scope>NUCLEOTIDE SEQUENCE</scope>
    <source>
        <strain evidence="2">PNUSAV004886</strain>
    </source>
</reference>
<gene>
    <name evidence="2" type="ORF">RZY48_000899</name>
</gene>
<evidence type="ECO:0000313" key="3">
    <source>
        <dbReference type="Proteomes" id="UP001253463"/>
    </source>
</evidence>
<keyword evidence="1" id="KW-0732">Signal</keyword>
<protein>
    <submittedName>
        <fullName evidence="2">Uncharacterized protein</fullName>
    </submittedName>
</protein>
<proteinExistence type="predicted"/>
<dbReference type="AlphaFoldDB" id="A0AAI9G7E3"/>
<name>A0AAI9G7E3_9VIBR</name>
<sequence length="144" mass="16527">MHRLTALLKSIVLCFFINASVCASSQVDSKVFKCFASQPMPLEISIDHQINHLELAVLKLSGNSLSQPRKLTNWTLDEYHRALVDEKSLEFRIAERFFFLSEYHSEEFGELETILSVTLTHENKTQYFECEDGSSSNLTSLFED</sequence>
<comment type="caution">
    <text evidence="2">The sequence shown here is derived from an EMBL/GenBank/DDBJ whole genome shotgun (WGS) entry which is preliminary data.</text>
</comment>
<evidence type="ECO:0000313" key="2">
    <source>
        <dbReference type="EMBL" id="ELN6931523.1"/>
    </source>
</evidence>
<dbReference type="RefSeq" id="WP_353975165.1">
    <property type="nucleotide sequence ID" value="NZ_JBEWCK010000002.1"/>
</dbReference>